<evidence type="ECO:0000313" key="2">
    <source>
        <dbReference type="EMBL" id="CAN72870.1"/>
    </source>
</evidence>
<feature type="chain" id="PRO_5002680058" evidence="1">
    <location>
        <begin position="18"/>
        <end position="187"/>
    </location>
</feature>
<organism evidence="2">
    <name type="scientific">Vitis vinifera</name>
    <name type="common">Grape</name>
    <dbReference type="NCBI Taxonomy" id="29760"/>
    <lineage>
        <taxon>Eukaryota</taxon>
        <taxon>Viridiplantae</taxon>
        <taxon>Streptophyta</taxon>
        <taxon>Embryophyta</taxon>
        <taxon>Tracheophyta</taxon>
        <taxon>Spermatophyta</taxon>
        <taxon>Magnoliopsida</taxon>
        <taxon>eudicotyledons</taxon>
        <taxon>Gunneridae</taxon>
        <taxon>Pentapetalae</taxon>
        <taxon>rosids</taxon>
        <taxon>Vitales</taxon>
        <taxon>Vitaceae</taxon>
        <taxon>Viteae</taxon>
        <taxon>Vitis</taxon>
    </lineage>
</organism>
<name>A5BYX8_VITVI</name>
<gene>
    <name evidence="2" type="ORF">VITISV_043991</name>
</gene>
<accession>A5BYX8</accession>
<reference evidence="2" key="1">
    <citation type="journal article" date="2007" name="PLoS ONE">
        <title>The first genome sequence of an elite grapevine cultivar (Pinot noir Vitis vinifera L.): coping with a highly heterozygous genome.</title>
        <authorList>
            <person name="Velasco R."/>
            <person name="Zharkikh A."/>
            <person name="Troggio M."/>
            <person name="Cartwright D.A."/>
            <person name="Cestaro A."/>
            <person name="Pruss D."/>
            <person name="Pindo M."/>
            <person name="FitzGerald L.M."/>
            <person name="Vezzulli S."/>
            <person name="Reid J."/>
            <person name="Malacarne G."/>
            <person name="Iliev D."/>
            <person name="Coppola G."/>
            <person name="Wardell B."/>
            <person name="Micheletti D."/>
            <person name="Macalma T."/>
            <person name="Facci M."/>
            <person name="Mitchell J.T."/>
            <person name="Perazzolli M."/>
            <person name="Eldredge G."/>
            <person name="Gatto P."/>
            <person name="Oyzerski R."/>
            <person name="Moretto M."/>
            <person name="Gutin N."/>
            <person name="Stefanini M."/>
            <person name="Chen Y."/>
            <person name="Segala C."/>
            <person name="Davenport C."/>
            <person name="Dematte L."/>
            <person name="Mraz A."/>
            <person name="Battilana J."/>
            <person name="Stormo K."/>
            <person name="Costa F."/>
            <person name="Tao Q."/>
            <person name="Si-Ammour A."/>
            <person name="Harkins T."/>
            <person name="Lackey A."/>
            <person name="Perbost C."/>
            <person name="Taillon B."/>
            <person name="Stella A."/>
            <person name="Solovyev V."/>
            <person name="Fawcett J.A."/>
            <person name="Sterck L."/>
            <person name="Vandepoele K."/>
            <person name="Grando S.M."/>
            <person name="Toppo S."/>
            <person name="Moser C."/>
            <person name="Lanchbury J."/>
            <person name="Bogden R."/>
            <person name="Skolnick M."/>
            <person name="Sgaramella V."/>
            <person name="Bhatnagar S.K."/>
            <person name="Fontana P."/>
            <person name="Gutin A."/>
            <person name="Van de Peer Y."/>
            <person name="Salamini F."/>
            <person name="Viola R."/>
        </authorList>
    </citation>
    <scope>NUCLEOTIDE SEQUENCE</scope>
</reference>
<dbReference type="EMBL" id="AM476260">
    <property type="protein sequence ID" value="CAN72870.1"/>
    <property type="molecule type" value="Genomic_DNA"/>
</dbReference>
<keyword evidence="1" id="KW-0732">Signal</keyword>
<proteinExistence type="predicted"/>
<dbReference type="AlphaFoldDB" id="A5BYX8"/>
<feature type="signal peptide" evidence="1">
    <location>
        <begin position="1"/>
        <end position="17"/>
    </location>
</feature>
<sequence>MGDQFLQTLACWRRVAGALTTAMAVLGAPEMLSGGTVEWILACGRYFEEAMRGRNTRKNHPERKQLSNSLTSIPTFIHLSFCISILHAIREPRHHAAASLTVEPSPLSLHEAISFYRNYGKTFKESRSSYGKGFLDAELKFIGGYELRCKRELWSVQMSLAALQKYFSSLMRRTLSRLLVVEVFLGE</sequence>
<protein>
    <submittedName>
        <fullName evidence="2">Uncharacterized protein</fullName>
    </submittedName>
</protein>
<evidence type="ECO:0000256" key="1">
    <source>
        <dbReference type="SAM" id="SignalP"/>
    </source>
</evidence>